<evidence type="ECO:0000313" key="1">
    <source>
        <dbReference type="EMBL" id="GIX68676.1"/>
    </source>
</evidence>
<sequence>MLVKGKQSLWQFRDEVTAQPVASPPHPWVIRRSVALGDTQCYPRGRLALAPRRFSRKPGGTFMTASDCKTSHFEG</sequence>
<name>A0AAV4M9B4_9ARAC</name>
<evidence type="ECO:0000313" key="2">
    <source>
        <dbReference type="Proteomes" id="UP001054837"/>
    </source>
</evidence>
<gene>
    <name evidence="1" type="ORF">CDAR_47791</name>
</gene>
<dbReference type="AlphaFoldDB" id="A0AAV4M9B4"/>
<proteinExistence type="predicted"/>
<dbReference type="Proteomes" id="UP001054837">
    <property type="component" value="Unassembled WGS sequence"/>
</dbReference>
<accession>A0AAV4M9B4</accession>
<keyword evidence="2" id="KW-1185">Reference proteome</keyword>
<reference evidence="1 2" key="1">
    <citation type="submission" date="2021-06" db="EMBL/GenBank/DDBJ databases">
        <title>Caerostris darwini draft genome.</title>
        <authorList>
            <person name="Kono N."/>
            <person name="Arakawa K."/>
        </authorList>
    </citation>
    <scope>NUCLEOTIDE SEQUENCE [LARGE SCALE GENOMIC DNA]</scope>
</reference>
<dbReference type="EMBL" id="BPLQ01000191">
    <property type="protein sequence ID" value="GIX68676.1"/>
    <property type="molecule type" value="Genomic_DNA"/>
</dbReference>
<comment type="caution">
    <text evidence="1">The sequence shown here is derived from an EMBL/GenBank/DDBJ whole genome shotgun (WGS) entry which is preliminary data.</text>
</comment>
<organism evidence="1 2">
    <name type="scientific">Caerostris darwini</name>
    <dbReference type="NCBI Taxonomy" id="1538125"/>
    <lineage>
        <taxon>Eukaryota</taxon>
        <taxon>Metazoa</taxon>
        <taxon>Ecdysozoa</taxon>
        <taxon>Arthropoda</taxon>
        <taxon>Chelicerata</taxon>
        <taxon>Arachnida</taxon>
        <taxon>Araneae</taxon>
        <taxon>Araneomorphae</taxon>
        <taxon>Entelegynae</taxon>
        <taxon>Araneoidea</taxon>
        <taxon>Araneidae</taxon>
        <taxon>Caerostris</taxon>
    </lineage>
</organism>
<protein>
    <submittedName>
        <fullName evidence="1">Uncharacterized protein</fullName>
    </submittedName>
</protein>